<dbReference type="RefSeq" id="WP_103112834.1">
    <property type="nucleotide sequence ID" value="NZ_BEIU01000002.1"/>
</dbReference>
<organism evidence="1 2">
    <name type="scientific">Microcystis aeruginosa NIES-298</name>
    <dbReference type="NCBI Taxonomy" id="449468"/>
    <lineage>
        <taxon>Bacteria</taxon>
        <taxon>Bacillati</taxon>
        <taxon>Cyanobacteriota</taxon>
        <taxon>Cyanophyceae</taxon>
        <taxon>Oscillatoriophycideae</taxon>
        <taxon>Chroococcales</taxon>
        <taxon>Microcystaceae</taxon>
        <taxon>Microcystis</taxon>
    </lineage>
</organism>
<dbReference type="Gene3D" id="2.60.40.3910">
    <property type="entry name" value="Inclusion body protein"/>
    <property type="match status" value="1"/>
</dbReference>
<name>A0A2H6BVF7_MICAE</name>
<evidence type="ECO:0000313" key="1">
    <source>
        <dbReference type="EMBL" id="GBD54171.1"/>
    </source>
</evidence>
<dbReference type="InterPro" id="IPR038712">
    <property type="entry name" value="PixA-like_sf"/>
</dbReference>
<dbReference type="EMBL" id="BEYQ01000010">
    <property type="protein sequence ID" value="GBD54171.1"/>
    <property type="molecule type" value="Genomic_DNA"/>
</dbReference>
<accession>A0A2H6BVF7</accession>
<proteinExistence type="predicted"/>
<dbReference type="Pfam" id="PF12306">
    <property type="entry name" value="PixA"/>
    <property type="match status" value="1"/>
</dbReference>
<dbReference type="Proteomes" id="UP000236321">
    <property type="component" value="Unassembled WGS sequence"/>
</dbReference>
<comment type="caution">
    <text evidence="1">The sequence shown here is derived from an EMBL/GenBank/DDBJ whole genome shotgun (WGS) entry which is preliminary data.</text>
</comment>
<gene>
    <name evidence="1" type="ORF">BGM30_32640</name>
</gene>
<dbReference type="InterPro" id="IPR021087">
    <property type="entry name" value="Uncharacterised_PixA/AidA"/>
</dbReference>
<protein>
    <submittedName>
        <fullName evidence="1">Uncharacterized protein</fullName>
    </submittedName>
</protein>
<sequence>MITLYRDRTVIRVPEKAQFNPTTAITIAVDTAYVAAQQGRNINQGIYMMDNMVANGSSGEGTLELHTKCPVGSLIGFNTVPINGEGVSGDQVIITGFTVSQGNVFTAAGQPRKQPSPNKEPDGSYWIGQALNTGSQTYQIQIKVTVGQLQPVSYFINWDPFITAQ</sequence>
<reference evidence="2" key="1">
    <citation type="submission" date="2017-12" db="EMBL/GenBank/DDBJ databases">
        <title>Improved Draft Genome Sequence of Microcystis aeruginosa NIES-298, a Microcystin-Producing Cyanobacterium from Lake Kasumigaura, Japan.</title>
        <authorList>
            <person name="Yamaguchi H."/>
            <person name="Suzuki S."/>
            <person name="Kawachi M."/>
        </authorList>
    </citation>
    <scope>NUCLEOTIDE SEQUENCE [LARGE SCALE GENOMIC DNA]</scope>
    <source>
        <strain evidence="2">NIES-298</strain>
    </source>
</reference>
<evidence type="ECO:0000313" key="2">
    <source>
        <dbReference type="Proteomes" id="UP000236321"/>
    </source>
</evidence>
<dbReference type="AlphaFoldDB" id="A0A2H6BVF7"/>